<dbReference type="InterPro" id="IPR000192">
    <property type="entry name" value="Aminotrans_V_dom"/>
</dbReference>
<evidence type="ECO:0000256" key="1">
    <source>
        <dbReference type="ARBA" id="ARBA00022898"/>
    </source>
</evidence>
<gene>
    <name evidence="3" type="ORF">RSSM_06359</name>
</gene>
<dbReference type="AlphaFoldDB" id="M5TSX0"/>
<accession>M5TSX0</accession>
<dbReference type="Gene3D" id="3.90.1150.10">
    <property type="entry name" value="Aspartate Aminotransferase, domain 1"/>
    <property type="match status" value="1"/>
</dbReference>
<protein>
    <submittedName>
        <fullName evidence="3">Cysteine desulfurase family protein</fullName>
    </submittedName>
</protein>
<reference evidence="3 4" key="1">
    <citation type="journal article" date="2013" name="Mar. Genomics">
        <title>Expression of sulfatases in Rhodopirellula baltica and the diversity of sulfatases in the genus Rhodopirellula.</title>
        <authorList>
            <person name="Wegner C.E."/>
            <person name="Richter-Heitmann T."/>
            <person name="Klindworth A."/>
            <person name="Klockow C."/>
            <person name="Richter M."/>
            <person name="Achstetter T."/>
            <person name="Glockner F.O."/>
            <person name="Harder J."/>
        </authorList>
    </citation>
    <scope>NUCLEOTIDE SEQUENCE [LARGE SCALE GENOMIC DNA]</scope>
    <source>
        <strain evidence="3 4">SM41</strain>
    </source>
</reference>
<keyword evidence="4" id="KW-1185">Reference proteome</keyword>
<proteinExistence type="predicted"/>
<evidence type="ECO:0000313" key="3">
    <source>
        <dbReference type="EMBL" id="EMI52245.1"/>
    </source>
</evidence>
<dbReference type="PATRIC" id="fig|1263870.3.peg.6738"/>
<feature type="domain" description="Aminotransferase class V" evidence="2">
    <location>
        <begin position="54"/>
        <end position="397"/>
    </location>
</feature>
<comment type="caution">
    <text evidence="3">The sequence shown here is derived from an EMBL/GenBank/DDBJ whole genome shotgun (WGS) entry which is preliminary data.</text>
</comment>
<name>M5TSX0_9BACT</name>
<dbReference type="InterPro" id="IPR015421">
    <property type="entry name" value="PyrdxlP-dep_Trfase_major"/>
</dbReference>
<dbReference type="InterPro" id="IPR015424">
    <property type="entry name" value="PyrdxlP-dep_Trfase"/>
</dbReference>
<dbReference type="Gene3D" id="3.40.640.10">
    <property type="entry name" value="Type I PLP-dependent aspartate aminotransferase-like (Major domain)"/>
    <property type="match status" value="1"/>
</dbReference>
<dbReference type="EMBL" id="ANOH01000443">
    <property type="protein sequence ID" value="EMI52245.1"/>
    <property type="molecule type" value="Genomic_DNA"/>
</dbReference>
<dbReference type="PANTHER" id="PTHR43586">
    <property type="entry name" value="CYSTEINE DESULFURASE"/>
    <property type="match status" value="1"/>
</dbReference>
<dbReference type="Pfam" id="PF00266">
    <property type="entry name" value="Aminotran_5"/>
    <property type="match status" value="1"/>
</dbReference>
<dbReference type="SUPFAM" id="SSF53383">
    <property type="entry name" value="PLP-dependent transferases"/>
    <property type="match status" value="1"/>
</dbReference>
<dbReference type="PANTHER" id="PTHR43586:SF4">
    <property type="entry name" value="ISOPENICILLIN N EPIMERASE"/>
    <property type="match status" value="1"/>
</dbReference>
<sequence>MLLDHPMFAVQHATSHGHRFSLTSANEHFKPIIKMPYLNHAGTSWPKPPAVACAVEKAIHTSPDQWPELFEQAHATICRFFGVGSVDQLLITPGCTSSLATAIANVPLSPGDRVLTSCWEHHALHAPLIKLENRGIRVEMVRANNSCPFDLEHLEESLKAGNVKLVAITAACNVTGDLLPYKETIHLARRYGSMTLIDAAQIAGWVDLDLNNIDADLVAFGGHKAMQTPWGIGGLFVNSNVPMDCVSSQCELPQRSVSKSNDNQRFSTKLEYCDVGSVDQFSLAGLSAACRWLSDPAREDRLSIARQQITRLRQAIEQHSKALCYGHPDETARLPSIAFGVAGHSSGTVANVLKQHRVITSGGFQCSPQSHQSLGTQANGVVRISVGIDQPEDDIDRAIEGINAALKEVER</sequence>
<organism evidence="3 4">
    <name type="scientific">Rhodopirellula sallentina SM41</name>
    <dbReference type="NCBI Taxonomy" id="1263870"/>
    <lineage>
        <taxon>Bacteria</taxon>
        <taxon>Pseudomonadati</taxon>
        <taxon>Planctomycetota</taxon>
        <taxon>Planctomycetia</taxon>
        <taxon>Pirellulales</taxon>
        <taxon>Pirellulaceae</taxon>
        <taxon>Rhodopirellula</taxon>
    </lineage>
</organism>
<evidence type="ECO:0000313" key="4">
    <source>
        <dbReference type="Proteomes" id="UP000011885"/>
    </source>
</evidence>
<dbReference type="InterPro" id="IPR015422">
    <property type="entry name" value="PyrdxlP-dep_Trfase_small"/>
</dbReference>
<dbReference type="Proteomes" id="UP000011885">
    <property type="component" value="Unassembled WGS sequence"/>
</dbReference>
<keyword evidence="1" id="KW-0663">Pyridoxal phosphate</keyword>
<evidence type="ECO:0000259" key="2">
    <source>
        <dbReference type="Pfam" id="PF00266"/>
    </source>
</evidence>